<dbReference type="EMBL" id="MU006307">
    <property type="protein sequence ID" value="KAF2850353.1"/>
    <property type="molecule type" value="Genomic_DNA"/>
</dbReference>
<dbReference type="CDD" id="cd14825">
    <property type="entry name" value="TRAPPC2_sedlin"/>
    <property type="match status" value="1"/>
</dbReference>
<accession>A0A6A7B4U5</accession>
<dbReference type="InterPro" id="IPR011012">
    <property type="entry name" value="Longin-like_dom_sf"/>
</dbReference>
<sequence>MVGGVGGVVDEQLAMFVMVGVVAKAHSRGGLGGFFSVGEVSSVSTVLSEVIPGRANRKGELYRQETIIGGLYLRALRPSPPHLTNTPTSSFKMSYSLHIISPHDTPLFTHDFGTSRSSGTGVSSLLPAERALVPFILHSSLDIVEEVQWGPSTSSGSAPMYLKHIDKYQNMYISCWITGGNTRFLLLTRPRDESLGNTAAVGGVRGSLAGGRAALGSAGVYNPSSPATEEAVKNFMVEVYESWVKTIMSPFFSVGVGDQVRSPVFRSRVAAAAKKYL</sequence>
<evidence type="ECO:0008006" key="3">
    <source>
        <dbReference type="Google" id="ProtNLM"/>
    </source>
</evidence>
<reference evidence="1" key="1">
    <citation type="submission" date="2020-01" db="EMBL/GenBank/DDBJ databases">
        <authorList>
            <consortium name="DOE Joint Genome Institute"/>
            <person name="Haridas S."/>
            <person name="Albert R."/>
            <person name="Binder M."/>
            <person name="Bloem J."/>
            <person name="Labutti K."/>
            <person name="Salamov A."/>
            <person name="Andreopoulos B."/>
            <person name="Baker S.E."/>
            <person name="Barry K."/>
            <person name="Bills G."/>
            <person name="Bluhm B.H."/>
            <person name="Cannon C."/>
            <person name="Castanera R."/>
            <person name="Culley D.E."/>
            <person name="Daum C."/>
            <person name="Ezra D."/>
            <person name="Gonzalez J.B."/>
            <person name="Henrissat B."/>
            <person name="Kuo A."/>
            <person name="Liang C."/>
            <person name="Lipzen A."/>
            <person name="Lutzoni F."/>
            <person name="Magnuson J."/>
            <person name="Mondo S."/>
            <person name="Nolan M."/>
            <person name="Ohm R."/>
            <person name="Pangilinan J."/>
            <person name="Park H.-J."/>
            <person name="Ramirez L."/>
            <person name="Alfaro M."/>
            <person name="Sun H."/>
            <person name="Tritt A."/>
            <person name="Yoshinaga Y."/>
            <person name="Zwiers L.-H."/>
            <person name="Turgeon B.G."/>
            <person name="Goodwin S.B."/>
            <person name="Spatafora J.W."/>
            <person name="Crous P.W."/>
            <person name="Grigoriev I.V."/>
        </authorList>
    </citation>
    <scope>NUCLEOTIDE SEQUENCE</scope>
    <source>
        <strain evidence="1">IPT5</strain>
    </source>
</reference>
<evidence type="ECO:0000313" key="2">
    <source>
        <dbReference type="Proteomes" id="UP000799423"/>
    </source>
</evidence>
<dbReference type="GO" id="GO:0006888">
    <property type="term" value="P:endoplasmic reticulum to Golgi vesicle-mediated transport"/>
    <property type="evidence" value="ECO:0007669"/>
    <property type="project" value="InterPro"/>
</dbReference>
<dbReference type="InterPro" id="IPR006722">
    <property type="entry name" value="Sedlin"/>
</dbReference>
<gene>
    <name evidence="1" type="ORF">T440DRAFT_479419</name>
</gene>
<dbReference type="OrthoDB" id="10252102at2759"/>
<dbReference type="SUPFAM" id="SSF64356">
    <property type="entry name" value="SNARE-like"/>
    <property type="match status" value="1"/>
</dbReference>
<dbReference type="AlphaFoldDB" id="A0A6A7B4U5"/>
<keyword evidence="2" id="KW-1185">Reference proteome</keyword>
<dbReference type="GO" id="GO:0005737">
    <property type="term" value="C:cytoplasm"/>
    <property type="evidence" value="ECO:0007669"/>
    <property type="project" value="GOC"/>
</dbReference>
<evidence type="ECO:0000313" key="1">
    <source>
        <dbReference type="EMBL" id="KAF2850353.1"/>
    </source>
</evidence>
<dbReference type="PANTHER" id="PTHR12403">
    <property type="entry name" value="TRAFFICKING PROTEIN PARTICLE COMPLEX SUBUNIT 2"/>
    <property type="match status" value="1"/>
</dbReference>
<organism evidence="1 2">
    <name type="scientific">Plenodomus tracheiphilus IPT5</name>
    <dbReference type="NCBI Taxonomy" id="1408161"/>
    <lineage>
        <taxon>Eukaryota</taxon>
        <taxon>Fungi</taxon>
        <taxon>Dikarya</taxon>
        <taxon>Ascomycota</taxon>
        <taxon>Pezizomycotina</taxon>
        <taxon>Dothideomycetes</taxon>
        <taxon>Pleosporomycetidae</taxon>
        <taxon>Pleosporales</taxon>
        <taxon>Pleosporineae</taxon>
        <taxon>Leptosphaeriaceae</taxon>
        <taxon>Plenodomus</taxon>
    </lineage>
</organism>
<protein>
    <recommendedName>
        <fullName evidence="3">Sedlin</fullName>
    </recommendedName>
</protein>
<dbReference type="Proteomes" id="UP000799423">
    <property type="component" value="Unassembled WGS sequence"/>
</dbReference>
<dbReference type="Pfam" id="PF04628">
    <property type="entry name" value="Sedlin_N"/>
    <property type="match status" value="1"/>
</dbReference>
<name>A0A6A7B4U5_9PLEO</name>
<proteinExistence type="predicted"/>
<dbReference type="Gene3D" id="3.30.450.70">
    <property type="match status" value="1"/>
</dbReference>